<dbReference type="Proteomes" id="UP000042394">
    <property type="component" value="Unassembled WGS sequence"/>
</dbReference>
<keyword evidence="2" id="KW-0170">Cobalt</keyword>
<keyword evidence="1" id="KW-0479">Metal-binding</keyword>
<dbReference type="GO" id="GO:0046653">
    <property type="term" value="P:tetrahydrofolate metabolic process"/>
    <property type="evidence" value="ECO:0007669"/>
    <property type="project" value="TreeGrafter"/>
</dbReference>
<name>A0A655DVJ1_SALET</name>
<sequence length="57" mass="6574">MWPGASVSGWYFSHPESKYFAVAQIQRDQVTDYAFRKGMSVEDVERWLAPNLGYDAD</sequence>
<keyword evidence="3 5" id="KW-0808">Transferase</keyword>
<evidence type="ECO:0000256" key="3">
    <source>
        <dbReference type="PROSITE-ProRule" id="PRU00346"/>
    </source>
</evidence>
<evidence type="ECO:0000259" key="4">
    <source>
        <dbReference type="PROSITE" id="PS50974"/>
    </source>
</evidence>
<protein>
    <submittedName>
        <fullName evidence="5">B12-dependent homocysteine-N5-methyltetrahydrofolate transmethylase</fullName>
        <ecNumber evidence="5">2.1.1.13</ecNumber>
    </submittedName>
</protein>
<dbReference type="GO" id="GO:0008705">
    <property type="term" value="F:methionine synthase activity"/>
    <property type="evidence" value="ECO:0007669"/>
    <property type="project" value="UniProtKB-EC"/>
</dbReference>
<dbReference type="GO" id="GO:0050667">
    <property type="term" value="P:homocysteine metabolic process"/>
    <property type="evidence" value="ECO:0007669"/>
    <property type="project" value="TreeGrafter"/>
</dbReference>
<dbReference type="InterPro" id="IPR037010">
    <property type="entry name" value="VitB12-dep_Met_synth_activ_sf"/>
</dbReference>
<evidence type="ECO:0000256" key="1">
    <source>
        <dbReference type="ARBA" id="ARBA00022723"/>
    </source>
</evidence>
<dbReference type="Pfam" id="PF02965">
    <property type="entry name" value="Met_synt_B12"/>
    <property type="match status" value="1"/>
</dbReference>
<gene>
    <name evidence="5" type="primary">metH_1</name>
    <name evidence="5" type="ORF">ERS008207_03743</name>
</gene>
<accession>A0A655DVJ1</accession>
<evidence type="ECO:0000313" key="6">
    <source>
        <dbReference type="Proteomes" id="UP000042394"/>
    </source>
</evidence>
<dbReference type="GO" id="GO:0032259">
    <property type="term" value="P:methylation"/>
    <property type="evidence" value="ECO:0007669"/>
    <property type="project" value="UniProtKB-KW"/>
</dbReference>
<dbReference type="GO" id="GO:0046872">
    <property type="term" value="F:metal ion binding"/>
    <property type="evidence" value="ECO:0007669"/>
    <property type="project" value="UniProtKB-KW"/>
</dbReference>
<feature type="domain" description="AdoMet activation" evidence="4">
    <location>
        <begin position="1"/>
        <end position="57"/>
    </location>
</feature>
<keyword evidence="3 5" id="KW-0489">Methyltransferase</keyword>
<dbReference type="EMBL" id="CQPD01000045">
    <property type="protein sequence ID" value="CNU89369.1"/>
    <property type="molecule type" value="Genomic_DNA"/>
</dbReference>
<dbReference type="EC" id="2.1.1.13" evidence="5"/>
<proteinExistence type="predicted"/>
<dbReference type="InterPro" id="IPR004223">
    <property type="entry name" value="VitB12-dep_Met_synth_activ_dom"/>
</dbReference>
<dbReference type="PANTHER" id="PTHR45833:SF1">
    <property type="entry name" value="METHIONINE SYNTHASE"/>
    <property type="match status" value="1"/>
</dbReference>
<evidence type="ECO:0000256" key="2">
    <source>
        <dbReference type="ARBA" id="ARBA00023285"/>
    </source>
</evidence>
<dbReference type="PROSITE" id="PS50974">
    <property type="entry name" value="ADOMET_ACTIVATION"/>
    <property type="match status" value="1"/>
</dbReference>
<dbReference type="Gene3D" id="3.10.196.10">
    <property type="entry name" value="Vitamin B12-dependent methionine synthase, activation domain"/>
    <property type="match status" value="1"/>
</dbReference>
<dbReference type="GO" id="GO:0005829">
    <property type="term" value="C:cytosol"/>
    <property type="evidence" value="ECO:0007669"/>
    <property type="project" value="TreeGrafter"/>
</dbReference>
<dbReference type="InterPro" id="IPR050554">
    <property type="entry name" value="Met_Synthase/Corrinoid"/>
</dbReference>
<organism evidence="5 6">
    <name type="scientific">Salmonella enterica subsp. enterica serovar Bovismorbificans</name>
    <dbReference type="NCBI Taxonomy" id="58097"/>
    <lineage>
        <taxon>Bacteria</taxon>
        <taxon>Pseudomonadati</taxon>
        <taxon>Pseudomonadota</taxon>
        <taxon>Gammaproteobacteria</taxon>
        <taxon>Enterobacterales</taxon>
        <taxon>Enterobacteriaceae</taxon>
        <taxon>Salmonella</taxon>
    </lineage>
</organism>
<dbReference type="PANTHER" id="PTHR45833">
    <property type="entry name" value="METHIONINE SYNTHASE"/>
    <property type="match status" value="1"/>
</dbReference>
<evidence type="ECO:0000313" key="5">
    <source>
        <dbReference type="EMBL" id="CNU89369.1"/>
    </source>
</evidence>
<dbReference type="AlphaFoldDB" id="A0A655DVJ1"/>
<reference evidence="5 6" key="1">
    <citation type="submission" date="2015-03" db="EMBL/GenBank/DDBJ databases">
        <authorList>
            <consortium name="Pathogen Informatics"/>
        </authorList>
    </citation>
    <scope>NUCLEOTIDE SEQUENCE [LARGE SCALE GENOMIC DNA]</scope>
    <source>
        <strain evidence="5 6">D4891</strain>
    </source>
</reference>
<dbReference type="SUPFAM" id="SSF56507">
    <property type="entry name" value="Methionine synthase activation domain-like"/>
    <property type="match status" value="1"/>
</dbReference>